<dbReference type="SUPFAM" id="SSF53335">
    <property type="entry name" value="S-adenosyl-L-methionine-dependent methyltransferases"/>
    <property type="match status" value="1"/>
</dbReference>
<gene>
    <name evidence="1" type="ORF">IQ260_09735</name>
</gene>
<name>A0A928X312_LEPEC</name>
<evidence type="ECO:0000313" key="1">
    <source>
        <dbReference type="EMBL" id="MBE9066935.1"/>
    </source>
</evidence>
<organism evidence="1 2">
    <name type="scientific">Leptolyngbya cf. ectocarpi LEGE 11479</name>
    <dbReference type="NCBI Taxonomy" id="1828722"/>
    <lineage>
        <taxon>Bacteria</taxon>
        <taxon>Bacillati</taxon>
        <taxon>Cyanobacteriota</taxon>
        <taxon>Cyanophyceae</taxon>
        <taxon>Leptolyngbyales</taxon>
        <taxon>Leptolyngbyaceae</taxon>
        <taxon>Leptolyngbya group</taxon>
        <taxon>Leptolyngbya</taxon>
    </lineage>
</organism>
<dbReference type="RefSeq" id="WP_193992911.1">
    <property type="nucleotide sequence ID" value="NZ_JADEXP010000066.1"/>
</dbReference>
<proteinExistence type="predicted"/>
<dbReference type="Gene3D" id="3.40.50.150">
    <property type="entry name" value="Vaccinia Virus protein VP39"/>
    <property type="match status" value="1"/>
</dbReference>
<sequence>MLANMPWLKYNVARGLKKFGIERNGLKKKLLSEGRTRWLDMGSQRFEEGFMCLDLASGEDLAPDLAERYYSANIGQLGDADREKLGTFDLVRLQHVFEHFSFEDGTQLLNFCSSLLKQDGYLLLTVPDLRIHINGYFTNYRHMGYFVNYAQRRIPQDAPPSFLFSFHAHQFGYAPVDDPGQVHKWSYDYEGLTYQLQKVNKFKNIRRLDVLDPWASIPFTHNMPLEDLCVIAQKDPTKDSSTEDS</sequence>
<dbReference type="EMBL" id="JADEXP010000066">
    <property type="protein sequence ID" value="MBE9066935.1"/>
    <property type="molecule type" value="Genomic_DNA"/>
</dbReference>
<evidence type="ECO:0008006" key="3">
    <source>
        <dbReference type="Google" id="ProtNLM"/>
    </source>
</evidence>
<comment type="caution">
    <text evidence="1">The sequence shown here is derived from an EMBL/GenBank/DDBJ whole genome shotgun (WGS) entry which is preliminary data.</text>
</comment>
<dbReference type="InterPro" id="IPR029063">
    <property type="entry name" value="SAM-dependent_MTases_sf"/>
</dbReference>
<accession>A0A928X312</accession>
<keyword evidence="2" id="KW-1185">Reference proteome</keyword>
<reference evidence="1" key="1">
    <citation type="submission" date="2020-10" db="EMBL/GenBank/DDBJ databases">
        <authorList>
            <person name="Castelo-Branco R."/>
            <person name="Eusebio N."/>
            <person name="Adriana R."/>
            <person name="Vieira A."/>
            <person name="Brugerolle De Fraissinette N."/>
            <person name="Rezende De Castro R."/>
            <person name="Schneider M.P."/>
            <person name="Vasconcelos V."/>
            <person name="Leao P.N."/>
        </authorList>
    </citation>
    <scope>NUCLEOTIDE SEQUENCE</scope>
    <source>
        <strain evidence="1">LEGE 11479</strain>
    </source>
</reference>
<protein>
    <recommendedName>
        <fullName evidence="3">Methyltransferase domain-containing protein</fullName>
    </recommendedName>
</protein>
<evidence type="ECO:0000313" key="2">
    <source>
        <dbReference type="Proteomes" id="UP000615026"/>
    </source>
</evidence>
<dbReference type="AlphaFoldDB" id="A0A928X312"/>
<dbReference type="Proteomes" id="UP000615026">
    <property type="component" value="Unassembled WGS sequence"/>
</dbReference>